<protein>
    <submittedName>
        <fullName evidence="4">Uncharacterized protein</fullName>
    </submittedName>
</protein>
<comment type="caution">
    <text evidence="4">The sequence shown here is derived from an EMBL/GenBank/DDBJ whole genome shotgun (WGS) entry which is preliminary data.</text>
</comment>
<dbReference type="AlphaFoldDB" id="A0AAW2DUU6"/>
<evidence type="ECO:0000313" key="4">
    <source>
        <dbReference type="EMBL" id="KAL0014201.1"/>
    </source>
</evidence>
<dbReference type="GO" id="GO:0000398">
    <property type="term" value="P:mRNA splicing, via spliceosome"/>
    <property type="evidence" value="ECO:0007669"/>
    <property type="project" value="InterPro"/>
</dbReference>
<comment type="subcellular location">
    <subcellularLocation>
        <location evidence="1">Nucleus</location>
    </subcellularLocation>
</comment>
<feature type="compositionally biased region" description="Basic and acidic residues" evidence="3">
    <location>
        <begin position="143"/>
        <end position="158"/>
    </location>
</feature>
<dbReference type="Proteomes" id="UP001459277">
    <property type="component" value="Unassembled WGS sequence"/>
</dbReference>
<keyword evidence="5" id="KW-1185">Reference proteome</keyword>
<evidence type="ECO:0000256" key="1">
    <source>
        <dbReference type="ARBA" id="ARBA00004123"/>
    </source>
</evidence>
<feature type="region of interest" description="Disordered" evidence="3">
    <location>
        <begin position="141"/>
        <end position="186"/>
    </location>
</feature>
<proteinExistence type="predicted"/>
<sequence length="298" mass="33003">MSPTACSPKPKPIPKPKKLLSFVDDEDEPASCSCHSFSKQTSSSSHKISSLRDYTCSTITTTTTATTSNVQPQAGTYTKEVLLELQKNTRTLAPSRTVDALNGLEEEELELDAEDTEERLATIDAIRAKRERLRQGYISLDGDSNHGEADGLRDEKMETATTRKGVFEDAEDERDSVEDEDEEEKIWEEEQFRKGVGIVIAASSVVHSVQQQKFVYPVVTSVSGATGDLQGLDAMMSIPQQAEIAKKALQENLKRLKESHDRTMSSLRKPEEDLSTSYANIAALGKFLSNATEKFIFM</sequence>
<gene>
    <name evidence="4" type="ORF">SO802_001270</name>
</gene>
<feature type="compositionally biased region" description="Acidic residues" evidence="3">
    <location>
        <begin position="168"/>
        <end position="186"/>
    </location>
</feature>
<dbReference type="EMBL" id="JAZDWU010000001">
    <property type="protein sequence ID" value="KAL0014201.1"/>
    <property type="molecule type" value="Genomic_DNA"/>
</dbReference>
<dbReference type="InterPro" id="IPR012890">
    <property type="entry name" value="GCFC2-like"/>
</dbReference>
<reference evidence="4 5" key="1">
    <citation type="submission" date="2024-01" db="EMBL/GenBank/DDBJ databases">
        <title>A telomere-to-telomere, gap-free genome of sweet tea (Lithocarpus litseifolius).</title>
        <authorList>
            <person name="Zhou J."/>
        </authorList>
    </citation>
    <scope>NUCLEOTIDE SEQUENCE [LARGE SCALE GENOMIC DNA]</scope>
    <source>
        <strain evidence="4">Zhou-2022a</strain>
        <tissue evidence="4">Leaf</tissue>
    </source>
</reference>
<organism evidence="4 5">
    <name type="scientific">Lithocarpus litseifolius</name>
    <dbReference type="NCBI Taxonomy" id="425828"/>
    <lineage>
        <taxon>Eukaryota</taxon>
        <taxon>Viridiplantae</taxon>
        <taxon>Streptophyta</taxon>
        <taxon>Embryophyta</taxon>
        <taxon>Tracheophyta</taxon>
        <taxon>Spermatophyta</taxon>
        <taxon>Magnoliopsida</taxon>
        <taxon>eudicotyledons</taxon>
        <taxon>Gunneridae</taxon>
        <taxon>Pentapetalae</taxon>
        <taxon>rosids</taxon>
        <taxon>fabids</taxon>
        <taxon>Fagales</taxon>
        <taxon>Fagaceae</taxon>
        <taxon>Lithocarpus</taxon>
    </lineage>
</organism>
<accession>A0AAW2DUU6</accession>
<dbReference type="PANTHER" id="PTHR12214:SF0">
    <property type="entry name" value="LD29489P"/>
    <property type="match status" value="1"/>
</dbReference>
<name>A0AAW2DUU6_9ROSI</name>
<keyword evidence="2" id="KW-0539">Nucleus</keyword>
<evidence type="ECO:0000256" key="2">
    <source>
        <dbReference type="ARBA" id="ARBA00023242"/>
    </source>
</evidence>
<evidence type="ECO:0000256" key="3">
    <source>
        <dbReference type="SAM" id="MobiDB-lite"/>
    </source>
</evidence>
<evidence type="ECO:0000313" key="5">
    <source>
        <dbReference type="Proteomes" id="UP001459277"/>
    </source>
</evidence>
<dbReference type="GO" id="GO:0005634">
    <property type="term" value="C:nucleus"/>
    <property type="evidence" value="ECO:0007669"/>
    <property type="project" value="UniProtKB-SubCell"/>
</dbReference>
<dbReference type="PANTHER" id="PTHR12214">
    <property type="entry name" value="GC-RICH SEQUENCE DNA-BINDING FACTOR"/>
    <property type="match status" value="1"/>
</dbReference>
<dbReference type="GO" id="GO:0003677">
    <property type="term" value="F:DNA binding"/>
    <property type="evidence" value="ECO:0007669"/>
    <property type="project" value="InterPro"/>
</dbReference>